<evidence type="ECO:0000256" key="2">
    <source>
        <dbReference type="ARBA" id="ARBA00023002"/>
    </source>
</evidence>
<dbReference type="AlphaFoldDB" id="A0A480AS43"/>
<proteinExistence type="inferred from homology"/>
<organism evidence="3 4">
    <name type="scientific">Pseudaquabacterium pictum</name>
    <dbReference type="NCBI Taxonomy" id="2315236"/>
    <lineage>
        <taxon>Bacteria</taxon>
        <taxon>Pseudomonadati</taxon>
        <taxon>Pseudomonadota</taxon>
        <taxon>Betaproteobacteria</taxon>
        <taxon>Burkholderiales</taxon>
        <taxon>Sphaerotilaceae</taxon>
        <taxon>Pseudaquabacterium</taxon>
    </lineage>
</organism>
<dbReference type="RefSeq" id="WP_137732855.1">
    <property type="nucleotide sequence ID" value="NZ_BJCL01000004.1"/>
</dbReference>
<name>A0A480AS43_9BURK</name>
<evidence type="ECO:0000313" key="3">
    <source>
        <dbReference type="EMBL" id="GCL63117.1"/>
    </source>
</evidence>
<dbReference type="PROSITE" id="PS00061">
    <property type="entry name" value="ADH_SHORT"/>
    <property type="match status" value="1"/>
</dbReference>
<dbReference type="SUPFAM" id="SSF51735">
    <property type="entry name" value="NAD(P)-binding Rossmann-fold domains"/>
    <property type="match status" value="1"/>
</dbReference>
<dbReference type="PANTHER" id="PTHR43669">
    <property type="entry name" value="5-KETO-D-GLUCONATE 5-REDUCTASE"/>
    <property type="match status" value="1"/>
</dbReference>
<comment type="similarity">
    <text evidence="1">Belongs to the short-chain dehydrogenases/reductases (SDR) family.</text>
</comment>
<sequence>MDIQGKVAIITGGASGIGAGLAERFAADGARGIVVADLQLALAEQVAAKINADGSNRALAVRCDVSQEADIQALVAATRARFGQVDLYISNAGIGGGTGGFEVADEVWERMWKIHGMAHVWAARAVVPEMVERGEGGFVVTASAAGLLNIVETAPYGVTKHASVAFAEWLRIGYGRRGVRVACLCPQGVATAMTAGGAGSAEVDGMLQPAQVAESVVQALRDETFLILPHPEVLDYLRGKTAHYDKWLGGMQKLYAKAVLGEGKA</sequence>
<evidence type="ECO:0000313" key="4">
    <source>
        <dbReference type="Proteomes" id="UP000301751"/>
    </source>
</evidence>
<dbReference type="Pfam" id="PF00106">
    <property type="entry name" value="adh_short"/>
    <property type="match status" value="1"/>
</dbReference>
<protein>
    <submittedName>
        <fullName evidence="3">Dehydrogenase</fullName>
    </submittedName>
</protein>
<accession>A0A480AS43</accession>
<gene>
    <name evidence="3" type="ORF">AQPW35_21980</name>
</gene>
<dbReference type="PANTHER" id="PTHR43669:SF3">
    <property type="entry name" value="ALCOHOL DEHYDROGENASE, PUTATIVE (AFU_ORTHOLOGUE AFUA_3G03445)-RELATED"/>
    <property type="match status" value="1"/>
</dbReference>
<dbReference type="Gene3D" id="3.40.50.720">
    <property type="entry name" value="NAD(P)-binding Rossmann-like Domain"/>
    <property type="match status" value="1"/>
</dbReference>
<dbReference type="InterPro" id="IPR002347">
    <property type="entry name" value="SDR_fam"/>
</dbReference>
<dbReference type="InterPro" id="IPR036291">
    <property type="entry name" value="NAD(P)-bd_dom_sf"/>
</dbReference>
<dbReference type="PRINTS" id="PR00081">
    <property type="entry name" value="GDHRDH"/>
</dbReference>
<reference evidence="4" key="1">
    <citation type="submission" date="2019-03" db="EMBL/GenBank/DDBJ databases">
        <title>Aquabacterium pictum sp.nov., the first bacteriochlorophyll a-containing freshwater bacterium in the genus Aquabacterium of the class Betaproteobacteria.</title>
        <authorList>
            <person name="Hirose S."/>
            <person name="Tank M."/>
            <person name="Hara E."/>
            <person name="Tamaki H."/>
            <person name="Takaichi S."/>
            <person name="Haruta S."/>
            <person name="Hanada S."/>
        </authorList>
    </citation>
    <scope>NUCLEOTIDE SEQUENCE [LARGE SCALE GENOMIC DNA]</scope>
    <source>
        <strain evidence="4">W35</strain>
    </source>
</reference>
<dbReference type="OrthoDB" id="210852at2"/>
<dbReference type="InterPro" id="IPR020904">
    <property type="entry name" value="Sc_DH/Rdtase_CS"/>
</dbReference>
<keyword evidence="4" id="KW-1185">Reference proteome</keyword>
<dbReference type="GO" id="GO:0016491">
    <property type="term" value="F:oxidoreductase activity"/>
    <property type="evidence" value="ECO:0007669"/>
    <property type="project" value="UniProtKB-KW"/>
</dbReference>
<dbReference type="EMBL" id="BJCL01000004">
    <property type="protein sequence ID" value="GCL63117.1"/>
    <property type="molecule type" value="Genomic_DNA"/>
</dbReference>
<dbReference type="Proteomes" id="UP000301751">
    <property type="component" value="Unassembled WGS sequence"/>
</dbReference>
<keyword evidence="2" id="KW-0560">Oxidoreductase</keyword>
<evidence type="ECO:0000256" key="1">
    <source>
        <dbReference type="ARBA" id="ARBA00006484"/>
    </source>
</evidence>
<dbReference type="CDD" id="cd05233">
    <property type="entry name" value="SDR_c"/>
    <property type="match status" value="1"/>
</dbReference>
<comment type="caution">
    <text evidence="3">The sequence shown here is derived from an EMBL/GenBank/DDBJ whole genome shotgun (WGS) entry which is preliminary data.</text>
</comment>